<dbReference type="PANTHER" id="PTHR31150">
    <property type="entry name" value="EXPRESSED PROTEIN"/>
    <property type="match status" value="1"/>
</dbReference>
<accession>A0A5P1FAP1</accession>
<evidence type="ECO:0000256" key="2">
    <source>
        <dbReference type="SAM" id="MobiDB-lite"/>
    </source>
</evidence>
<keyword evidence="1" id="KW-0863">Zinc-finger</keyword>
<organism evidence="4 5">
    <name type="scientific">Asparagus officinalis</name>
    <name type="common">Garden asparagus</name>
    <dbReference type="NCBI Taxonomy" id="4686"/>
    <lineage>
        <taxon>Eukaryota</taxon>
        <taxon>Viridiplantae</taxon>
        <taxon>Streptophyta</taxon>
        <taxon>Embryophyta</taxon>
        <taxon>Tracheophyta</taxon>
        <taxon>Spermatophyta</taxon>
        <taxon>Magnoliopsida</taxon>
        <taxon>Liliopsida</taxon>
        <taxon>Asparagales</taxon>
        <taxon>Asparagaceae</taxon>
        <taxon>Asparagoideae</taxon>
        <taxon>Asparagus</taxon>
    </lineage>
</organism>
<name>A0A5P1FAP1_ASPOF</name>
<dbReference type="SUPFAM" id="SSF57850">
    <property type="entry name" value="RING/U-box"/>
    <property type="match status" value="1"/>
</dbReference>
<dbReference type="Proteomes" id="UP000243459">
    <property type="component" value="Chromosome 3"/>
</dbReference>
<dbReference type="GO" id="GO:0008270">
    <property type="term" value="F:zinc ion binding"/>
    <property type="evidence" value="ECO:0007669"/>
    <property type="project" value="UniProtKB-KW"/>
</dbReference>
<dbReference type="AlphaFoldDB" id="A0A5P1FAP1"/>
<keyword evidence="1" id="KW-0862">Zinc</keyword>
<dbReference type="OMA" id="EGPSKPW"/>
<keyword evidence="5" id="KW-1185">Reference proteome</keyword>
<keyword evidence="1" id="KW-0479">Metal-binding</keyword>
<protein>
    <recommendedName>
        <fullName evidence="3">RING-type domain-containing protein</fullName>
    </recommendedName>
</protein>
<dbReference type="InterPro" id="IPR001841">
    <property type="entry name" value="Znf_RING"/>
</dbReference>
<dbReference type="PROSITE" id="PS50089">
    <property type="entry name" value="ZF_RING_2"/>
    <property type="match status" value="1"/>
</dbReference>
<dbReference type="Gramene" id="ONK75435">
    <property type="protein sequence ID" value="ONK75435"/>
    <property type="gene ID" value="A4U43_C03F16810"/>
</dbReference>
<gene>
    <name evidence="4" type="ORF">A4U43_C03F16810</name>
</gene>
<feature type="region of interest" description="Disordered" evidence="2">
    <location>
        <begin position="344"/>
        <end position="363"/>
    </location>
</feature>
<sequence>MGPNEPIWRSNTSYSPPSSTTWDYQLQTEELRYEFDDGGGIVLDDSSSSSSSKGSRSWIHGEQVLDHRYSASNGGFSYFNSPSDSYLCQQLMPPPAQGVIVNDYFRESSSTPQTFTREGTSRVPESDSFSSQSDDSEYEPASKTHASSHRSFSSCCSFMSKPIHPFSSSEYNVEGEESFSDISIPSEAESFFQPKNVLGGSRCNLCERFLSQRSPWGARRIILSGDLPISSVLSCWHVYHAECLERITPKPQKLDPPCPVCEKFENGHRVEQWAICRLKNGLPRLRSLGDEGTSRVWSCGKAGDCVERAVDVPKMSSGMLLRDRGRSKRQLSFKKNLGKERAENSKRSGLCSSLAPGPALKRW</sequence>
<feature type="region of interest" description="Disordered" evidence="2">
    <location>
        <begin position="110"/>
        <end position="148"/>
    </location>
</feature>
<feature type="region of interest" description="Disordered" evidence="2">
    <location>
        <begin position="37"/>
        <end position="57"/>
    </location>
</feature>
<dbReference type="Gene3D" id="3.30.40.10">
    <property type="entry name" value="Zinc/RING finger domain, C3HC4 (zinc finger)"/>
    <property type="match status" value="1"/>
</dbReference>
<feature type="compositionally biased region" description="Low complexity" evidence="2">
    <location>
        <begin position="10"/>
        <end position="21"/>
    </location>
</feature>
<dbReference type="EMBL" id="CM007383">
    <property type="protein sequence ID" value="ONK75435.1"/>
    <property type="molecule type" value="Genomic_DNA"/>
</dbReference>
<proteinExistence type="predicted"/>
<evidence type="ECO:0000259" key="3">
    <source>
        <dbReference type="PROSITE" id="PS50089"/>
    </source>
</evidence>
<feature type="compositionally biased region" description="Low complexity" evidence="2">
    <location>
        <begin position="42"/>
        <end position="57"/>
    </location>
</feature>
<evidence type="ECO:0000313" key="4">
    <source>
        <dbReference type="EMBL" id="ONK75435.1"/>
    </source>
</evidence>
<dbReference type="InterPro" id="IPR013083">
    <property type="entry name" value="Znf_RING/FYVE/PHD"/>
</dbReference>
<dbReference type="PANTHER" id="PTHR31150:SF23">
    <property type="entry name" value="MANDELONITRILE LYASE-RELATED"/>
    <property type="match status" value="1"/>
</dbReference>
<evidence type="ECO:0000313" key="5">
    <source>
        <dbReference type="Proteomes" id="UP000243459"/>
    </source>
</evidence>
<feature type="domain" description="RING-type" evidence="3">
    <location>
        <begin position="203"/>
        <end position="262"/>
    </location>
</feature>
<reference evidence="5" key="1">
    <citation type="journal article" date="2017" name="Nat. Commun.">
        <title>The asparagus genome sheds light on the origin and evolution of a young Y chromosome.</title>
        <authorList>
            <person name="Harkess A."/>
            <person name="Zhou J."/>
            <person name="Xu C."/>
            <person name="Bowers J.E."/>
            <person name="Van der Hulst R."/>
            <person name="Ayyampalayam S."/>
            <person name="Mercati F."/>
            <person name="Riccardi P."/>
            <person name="McKain M.R."/>
            <person name="Kakrana A."/>
            <person name="Tang H."/>
            <person name="Ray J."/>
            <person name="Groenendijk J."/>
            <person name="Arikit S."/>
            <person name="Mathioni S.M."/>
            <person name="Nakano M."/>
            <person name="Shan H."/>
            <person name="Telgmann-Rauber A."/>
            <person name="Kanno A."/>
            <person name="Yue Z."/>
            <person name="Chen H."/>
            <person name="Li W."/>
            <person name="Chen Y."/>
            <person name="Xu X."/>
            <person name="Zhang Y."/>
            <person name="Luo S."/>
            <person name="Chen H."/>
            <person name="Gao J."/>
            <person name="Mao Z."/>
            <person name="Pires J.C."/>
            <person name="Luo M."/>
            <person name="Kudrna D."/>
            <person name="Wing R.A."/>
            <person name="Meyers B.C."/>
            <person name="Yi K."/>
            <person name="Kong H."/>
            <person name="Lavrijsen P."/>
            <person name="Sunseri F."/>
            <person name="Falavigna A."/>
            <person name="Ye Y."/>
            <person name="Leebens-Mack J.H."/>
            <person name="Chen G."/>
        </authorList>
    </citation>
    <scope>NUCLEOTIDE SEQUENCE [LARGE SCALE GENOMIC DNA]</scope>
    <source>
        <strain evidence="5">cv. DH0086</strain>
    </source>
</reference>
<evidence type="ECO:0000256" key="1">
    <source>
        <dbReference type="PROSITE-ProRule" id="PRU00175"/>
    </source>
</evidence>
<feature type="region of interest" description="Disordered" evidence="2">
    <location>
        <begin position="1"/>
        <end position="21"/>
    </location>
</feature>